<reference evidence="2" key="1">
    <citation type="submission" date="2022-11" db="UniProtKB">
        <authorList>
            <consortium name="WormBaseParasite"/>
        </authorList>
    </citation>
    <scope>IDENTIFICATION</scope>
</reference>
<evidence type="ECO:0000313" key="2">
    <source>
        <dbReference type="WBParaSite" id="PS1159_v2.g15128.t1"/>
    </source>
</evidence>
<dbReference type="Proteomes" id="UP000887580">
    <property type="component" value="Unplaced"/>
</dbReference>
<protein>
    <submittedName>
        <fullName evidence="2">G-protein coupled receptors family 1 profile domain-containing protein</fullName>
    </submittedName>
</protein>
<dbReference type="WBParaSite" id="PS1159_v2.g15128.t1">
    <property type="protein sequence ID" value="PS1159_v2.g15128.t1"/>
    <property type="gene ID" value="PS1159_v2.g15128"/>
</dbReference>
<proteinExistence type="predicted"/>
<organism evidence="1 2">
    <name type="scientific">Panagrolaimus sp. PS1159</name>
    <dbReference type="NCBI Taxonomy" id="55785"/>
    <lineage>
        <taxon>Eukaryota</taxon>
        <taxon>Metazoa</taxon>
        <taxon>Ecdysozoa</taxon>
        <taxon>Nematoda</taxon>
        <taxon>Chromadorea</taxon>
        <taxon>Rhabditida</taxon>
        <taxon>Tylenchina</taxon>
        <taxon>Panagrolaimomorpha</taxon>
        <taxon>Panagrolaimoidea</taxon>
        <taxon>Panagrolaimidae</taxon>
        <taxon>Panagrolaimus</taxon>
    </lineage>
</organism>
<accession>A0AC35F928</accession>
<evidence type="ECO:0000313" key="1">
    <source>
        <dbReference type="Proteomes" id="UP000887580"/>
    </source>
</evidence>
<name>A0AC35F928_9BILA</name>
<sequence>MANELNSDYFIGNETSAEIDGFQTLDIKPPPVPHCFAVNGVVSTLLAIFGLIGNFLLVHQIYHTRYFSRRLACHLVMLCCWDMALLFSCLFTYGISCLYYGIIPFVGIVAYLLYFFQPFASFCITGTIWQVLAITVERYMAVSRPLEQRTRNAQFSVKIIITGIVVFAAFLNMTPMIFEHELTDCYEMMPNHDYKIRTMIIPKPVIYVQYYAILVHLVPDIIFRAPTPIILIAILTVRTLQICSNRTIGMQTIHARRNVPYMLTILNIKFILCNTLYMFNTILMEVLGYGGKVSSTQTELEIKQYLQSLYLTDFSNMLLAIHSATNWLIFYHWPSLTKTKKYSNLTLTSHNNSKTQIIDPESAELLLSRFSANKRRICTEMLSTLCMDAPHIASLCVGMDYSQCKTKEHFAQHIKIQKHGAQLADIIEGVLLSLTNKNSSTGEIREHCRSIGYQHYEINLHCSAQNFKLVRDVLVLAITQSNYPKWHGSKVYQSGTANLQKTFIKVFNFALREMKSGALCAVVDASHPHLRQKSVDRTSSSKIYDKVNTVTLPKKPGILRTCESLSFMFPRAPSVELQTPTTTSTSPPGSRDSRSMPHSTGKSHSLDTEDRTFTNGFLSQPNAVSIYDLDQLKFTDCCNGKTYVI</sequence>